<proteinExistence type="predicted"/>
<comment type="caution">
    <text evidence="1">The sequence shown here is derived from an EMBL/GenBank/DDBJ whole genome shotgun (WGS) entry which is preliminary data.</text>
</comment>
<reference evidence="1 2" key="1">
    <citation type="submission" date="2018-06" db="EMBL/GenBank/DDBJ databases">
        <authorList>
            <person name="Liu Z.-W."/>
        </authorList>
    </citation>
    <scope>NUCLEOTIDE SEQUENCE [LARGE SCALE GENOMIC DNA]</scope>
    <source>
        <strain evidence="1 2">2b14</strain>
    </source>
</reference>
<accession>A0A364RFX8</accession>
<dbReference type="Proteomes" id="UP000251692">
    <property type="component" value="Unassembled WGS sequence"/>
</dbReference>
<evidence type="ECO:0000313" key="2">
    <source>
        <dbReference type="Proteomes" id="UP000251692"/>
    </source>
</evidence>
<name>A0A364RFX8_9BACT</name>
<evidence type="ECO:0000313" key="1">
    <source>
        <dbReference type="EMBL" id="RAU83199.1"/>
    </source>
</evidence>
<keyword evidence="2" id="KW-1185">Reference proteome</keyword>
<dbReference type="EMBL" id="QMDV01000002">
    <property type="protein sequence ID" value="RAU83199.1"/>
    <property type="molecule type" value="Genomic_DNA"/>
</dbReference>
<protein>
    <submittedName>
        <fullName evidence="1">Uncharacterized protein</fullName>
    </submittedName>
</protein>
<organism evidence="1 2">
    <name type="scientific">Pontibacter arcticus</name>
    <dbReference type="NCBI Taxonomy" id="2080288"/>
    <lineage>
        <taxon>Bacteria</taxon>
        <taxon>Pseudomonadati</taxon>
        <taxon>Bacteroidota</taxon>
        <taxon>Cytophagia</taxon>
        <taxon>Cytophagales</taxon>
        <taxon>Hymenobacteraceae</taxon>
        <taxon>Pontibacter</taxon>
    </lineage>
</organism>
<sequence>MDYLLECFKLSVSLIAKYKAKYVLADNSIGVQMDMGTQRSVIENAGAMKDMVIEKYARIVPLDIFQEMVSYKIADHTLGVFTDSAKFKVFSNKAVAMAWLYSTVEAPFEKDDVLLHKSAE</sequence>
<reference evidence="1 2" key="2">
    <citation type="submission" date="2018-07" db="EMBL/GenBank/DDBJ databases">
        <title>Pontibacter sp. 2b14 genomic sequence and assembly.</title>
        <authorList>
            <person name="Du Z.-J."/>
        </authorList>
    </citation>
    <scope>NUCLEOTIDE SEQUENCE [LARGE SCALE GENOMIC DNA]</scope>
    <source>
        <strain evidence="1 2">2b14</strain>
    </source>
</reference>
<gene>
    <name evidence="1" type="ORF">DP923_08225</name>
</gene>
<dbReference type="AlphaFoldDB" id="A0A364RFX8"/>